<evidence type="ECO:0000256" key="1">
    <source>
        <dbReference type="SAM" id="MobiDB-lite"/>
    </source>
</evidence>
<accession>A0A922N4V1</accession>
<dbReference type="AlphaFoldDB" id="A0A922N4V1"/>
<name>A0A922N4V1_9PLEO</name>
<feature type="domain" description="Retrotransposon gag" evidence="2">
    <location>
        <begin position="59"/>
        <end position="133"/>
    </location>
</feature>
<feature type="region of interest" description="Disordered" evidence="1">
    <location>
        <begin position="1"/>
        <end position="21"/>
    </location>
</feature>
<sequence>MSDTPMNTPNETSSSRTKVARPDLFHGDRHKLEDWILQFDLFFRFEDEKVDPTDRGLLMASYMRGTAATWIKPYLNKYMDDNDDDDDIERMFEDHPTFKDKLRQQFGVINEESKADPAIQQLKQTQLVADYASIF</sequence>
<proteinExistence type="predicted"/>
<dbReference type="Pfam" id="PF03732">
    <property type="entry name" value="Retrotrans_gag"/>
    <property type="match status" value="1"/>
</dbReference>
<comment type="caution">
    <text evidence="3">The sequence shown here is derived from an EMBL/GenBank/DDBJ whole genome shotgun (WGS) entry which is preliminary data.</text>
</comment>
<feature type="compositionally biased region" description="Polar residues" evidence="1">
    <location>
        <begin position="1"/>
        <end position="17"/>
    </location>
</feature>
<organism evidence="3 4">
    <name type="scientific">Pyrenophora tritici-repentis</name>
    <dbReference type="NCBI Taxonomy" id="45151"/>
    <lineage>
        <taxon>Eukaryota</taxon>
        <taxon>Fungi</taxon>
        <taxon>Dikarya</taxon>
        <taxon>Ascomycota</taxon>
        <taxon>Pezizomycotina</taxon>
        <taxon>Dothideomycetes</taxon>
        <taxon>Pleosporomycetidae</taxon>
        <taxon>Pleosporales</taxon>
        <taxon>Pleosporineae</taxon>
        <taxon>Pleosporaceae</taxon>
        <taxon>Pyrenophora</taxon>
    </lineage>
</organism>
<reference evidence="4" key="1">
    <citation type="journal article" date="2022" name="Microb. Genom.">
        <title>A global pangenome for the wheat fungal pathogen Pyrenophora tritici-repentis and prediction of effector protein structural homology.</title>
        <authorList>
            <person name="Moolhuijzen P.M."/>
            <person name="See P.T."/>
            <person name="Shi G."/>
            <person name="Powell H.R."/>
            <person name="Cockram J."/>
            <person name="Jorgensen L.N."/>
            <person name="Benslimane H."/>
            <person name="Strelkov S.E."/>
            <person name="Turner J."/>
            <person name="Liu Z."/>
            <person name="Moffat C.S."/>
        </authorList>
    </citation>
    <scope>NUCLEOTIDE SEQUENCE [LARGE SCALE GENOMIC DNA]</scope>
</reference>
<dbReference type="InterPro" id="IPR005162">
    <property type="entry name" value="Retrotrans_gag_dom"/>
</dbReference>
<keyword evidence="4" id="KW-1185">Reference proteome</keyword>
<gene>
    <name evidence="3" type="ORF">Ptr86124_013513</name>
</gene>
<dbReference type="Proteomes" id="UP000249757">
    <property type="component" value="Unassembled WGS sequence"/>
</dbReference>
<evidence type="ECO:0000259" key="2">
    <source>
        <dbReference type="Pfam" id="PF03732"/>
    </source>
</evidence>
<dbReference type="EMBL" id="NRDI02000038">
    <property type="protein sequence ID" value="KAI1507579.1"/>
    <property type="molecule type" value="Genomic_DNA"/>
</dbReference>
<evidence type="ECO:0000313" key="3">
    <source>
        <dbReference type="EMBL" id="KAI1507579.1"/>
    </source>
</evidence>
<protein>
    <recommendedName>
        <fullName evidence="2">Retrotransposon gag domain-containing protein</fullName>
    </recommendedName>
</protein>
<evidence type="ECO:0000313" key="4">
    <source>
        <dbReference type="Proteomes" id="UP000249757"/>
    </source>
</evidence>